<dbReference type="PROSITE" id="PS50011">
    <property type="entry name" value="PROTEIN_KINASE_DOM"/>
    <property type="match status" value="1"/>
</dbReference>
<dbReference type="Gene3D" id="3.30.200.20">
    <property type="entry name" value="Phosphorylase Kinase, domain 1"/>
    <property type="match status" value="1"/>
</dbReference>
<dbReference type="InterPro" id="IPR029071">
    <property type="entry name" value="Ubiquitin-like_domsf"/>
</dbReference>
<feature type="compositionally biased region" description="Basic and acidic residues" evidence="1">
    <location>
        <begin position="663"/>
        <end position="688"/>
    </location>
</feature>
<dbReference type="Gene3D" id="1.10.510.10">
    <property type="entry name" value="Transferase(Phosphotransferase) domain 1"/>
    <property type="match status" value="1"/>
</dbReference>
<dbReference type="InterPro" id="IPR036397">
    <property type="entry name" value="RNaseH_sf"/>
</dbReference>
<evidence type="ECO:0000259" key="2">
    <source>
        <dbReference type="PROSITE" id="PS50011"/>
    </source>
</evidence>
<feature type="compositionally biased region" description="Polar residues" evidence="1">
    <location>
        <begin position="690"/>
        <end position="708"/>
    </location>
</feature>
<feature type="region of interest" description="Disordered" evidence="1">
    <location>
        <begin position="663"/>
        <end position="738"/>
    </location>
</feature>
<dbReference type="PANTHER" id="PTHR47326:SF1">
    <property type="entry name" value="HTH PSQ-TYPE DOMAIN-CONTAINING PROTEIN"/>
    <property type="match status" value="1"/>
</dbReference>
<proteinExistence type="predicted"/>
<dbReference type="SUPFAM" id="SSF56112">
    <property type="entry name" value="Protein kinase-like (PK-like)"/>
    <property type="match status" value="1"/>
</dbReference>
<dbReference type="Gene3D" id="3.30.420.10">
    <property type="entry name" value="Ribonuclease H-like superfamily/Ribonuclease H"/>
    <property type="match status" value="1"/>
</dbReference>
<dbReference type="Pfam" id="PF21989">
    <property type="entry name" value="RA_2"/>
    <property type="match status" value="1"/>
</dbReference>
<accession>A0ABY6LNL1</accession>
<gene>
    <name evidence="4" type="ORF">LAZ67_20000712</name>
</gene>
<evidence type="ECO:0008006" key="6">
    <source>
        <dbReference type="Google" id="ProtNLM"/>
    </source>
</evidence>
<dbReference type="SMART" id="SM00220">
    <property type="entry name" value="S_TKc"/>
    <property type="match status" value="1"/>
</dbReference>
<dbReference type="SUPFAM" id="SSF54236">
    <property type="entry name" value="Ubiquitin-like"/>
    <property type="match status" value="1"/>
</dbReference>
<dbReference type="InterPro" id="IPR011009">
    <property type="entry name" value="Kinase-like_dom_sf"/>
</dbReference>
<evidence type="ECO:0000313" key="4">
    <source>
        <dbReference type="EMBL" id="UYV81305.1"/>
    </source>
</evidence>
<sequence>MGTGPKHTKCQYTPNISTEMTQFPGAVDDPRNPLTILINADDIAEEMDHVGLLPYDWFISISRSNLIGGNTELAARLKAEKIKIALEKIKEANVKKLFVRVYSGDLSSKSLLVDERSTVAHVCRVLADKNHVPLDMRWGLVEHCPDLLMVIREPGFMGSIIWSDEAQFKLNGTVNRHNCVYWCEENPHITIEKAVNLPGVNVWCGLSSRGLIGPFRFEGTVTGINYLTMLADSIFPAIRALYGNDDFYFQLDGAPPHYHRDVRAYLDQNLSGQWIGRRGPIEFPARSPDLTPLDFFLWGTLKDGVYKRKPRNLDILWNEIQAVCREISLDVLIRCTESVVTRTQNCIDAAAYKDEYKNLEECSFIKILGYGTDGIIHKVFFNGKQVAVKEFKPRSQIFPPESKNEIQFLKELEHKNVISYYGLVTVSLPNDMYVMYGFLEFCECSLERVIENPKKQISYQEKKNIVSQIVEGLDYLVKKSIVHCDLKPANILMTHNGEIKIADFGLTRKLTKEENFTSTYYNVVSLWYRAPEILNQQPYSFGIDMWSLGLIIAELWLRKPLLKGKNEKEQKIIIQNLWIPGSNQFIDNVLTNIDSPAFKLVKQLLQIDPSKRSTIEDVKKSKFLEMIPNIKKTRSRLPQSKNPTSLSDQKICLNIQIKNKSNDKIEYSRPKQRHGESYINKNIKEKRVNQNKQTENNQKPAQNTTSTFPPKAIESKKKHEVASTNRRRHGSNNTYYDRNEDYHYRDYVYRRSRHNQQYHHPYQRRQYSRYHDFHEPYYPRYYHDRYMEDYHWQPYW</sequence>
<dbReference type="InterPro" id="IPR008271">
    <property type="entry name" value="Ser/Thr_kinase_AS"/>
</dbReference>
<dbReference type="EMBL" id="CP092882">
    <property type="protein sequence ID" value="UYV81305.1"/>
    <property type="molecule type" value="Genomic_DNA"/>
</dbReference>
<protein>
    <recommendedName>
        <fullName evidence="6">Protein kinase domain-containing protein</fullName>
    </recommendedName>
</protein>
<keyword evidence="5" id="KW-1185">Reference proteome</keyword>
<name>A0ABY6LNL1_9ARAC</name>
<feature type="domain" description="Ras-associating" evidence="3">
    <location>
        <begin position="95"/>
        <end position="146"/>
    </location>
</feature>
<dbReference type="InterPro" id="IPR000719">
    <property type="entry name" value="Prot_kinase_dom"/>
</dbReference>
<dbReference type="PANTHER" id="PTHR47326">
    <property type="entry name" value="TRANSPOSABLE ELEMENT TC3 TRANSPOSASE-LIKE PROTEIN"/>
    <property type="match status" value="1"/>
</dbReference>
<feature type="domain" description="Protein kinase" evidence="2">
    <location>
        <begin position="362"/>
        <end position="624"/>
    </location>
</feature>
<dbReference type="Proteomes" id="UP001235939">
    <property type="component" value="Chromosome 20"/>
</dbReference>
<dbReference type="PROSITE" id="PS00108">
    <property type="entry name" value="PROTEIN_KINASE_ST"/>
    <property type="match status" value="1"/>
</dbReference>
<dbReference type="PROSITE" id="PS50200">
    <property type="entry name" value="RA"/>
    <property type="match status" value="1"/>
</dbReference>
<evidence type="ECO:0000256" key="1">
    <source>
        <dbReference type="SAM" id="MobiDB-lite"/>
    </source>
</evidence>
<dbReference type="InterPro" id="IPR000159">
    <property type="entry name" value="RA_dom"/>
</dbReference>
<evidence type="ECO:0000313" key="5">
    <source>
        <dbReference type="Proteomes" id="UP001235939"/>
    </source>
</evidence>
<evidence type="ECO:0000259" key="3">
    <source>
        <dbReference type="PROSITE" id="PS50200"/>
    </source>
</evidence>
<organism evidence="4 5">
    <name type="scientific">Cordylochernes scorpioides</name>
    <dbReference type="NCBI Taxonomy" id="51811"/>
    <lineage>
        <taxon>Eukaryota</taxon>
        <taxon>Metazoa</taxon>
        <taxon>Ecdysozoa</taxon>
        <taxon>Arthropoda</taxon>
        <taxon>Chelicerata</taxon>
        <taxon>Arachnida</taxon>
        <taxon>Pseudoscorpiones</taxon>
        <taxon>Cheliferoidea</taxon>
        <taxon>Chernetidae</taxon>
        <taxon>Cordylochernes</taxon>
    </lineage>
</organism>
<reference evidence="4 5" key="1">
    <citation type="submission" date="2022-01" db="EMBL/GenBank/DDBJ databases">
        <title>A chromosomal length assembly of Cordylochernes scorpioides.</title>
        <authorList>
            <person name="Zeh D."/>
            <person name="Zeh J."/>
        </authorList>
    </citation>
    <scope>NUCLEOTIDE SEQUENCE [LARGE SCALE GENOMIC DNA]</scope>
    <source>
        <strain evidence="4">IN4F17</strain>
        <tissue evidence="4">Whole Body</tissue>
    </source>
</reference>
<dbReference type="Pfam" id="PF00069">
    <property type="entry name" value="Pkinase"/>
    <property type="match status" value="1"/>
</dbReference>